<dbReference type="Pfam" id="PF01883">
    <property type="entry name" value="FeS_assembly_P"/>
    <property type="match status" value="1"/>
</dbReference>
<organism evidence="2 3">
    <name type="scientific">Haloechinothrix alba</name>
    <dbReference type="NCBI Taxonomy" id="664784"/>
    <lineage>
        <taxon>Bacteria</taxon>
        <taxon>Bacillati</taxon>
        <taxon>Actinomycetota</taxon>
        <taxon>Actinomycetes</taxon>
        <taxon>Pseudonocardiales</taxon>
        <taxon>Pseudonocardiaceae</taxon>
        <taxon>Haloechinothrix</taxon>
    </lineage>
</organism>
<feature type="domain" description="MIP18 family-like" evidence="1">
    <location>
        <begin position="11"/>
        <end position="84"/>
    </location>
</feature>
<dbReference type="InterPro" id="IPR034904">
    <property type="entry name" value="FSCA_dom_sf"/>
</dbReference>
<dbReference type="Gene3D" id="3.30.300.130">
    <property type="entry name" value="Fe-S cluster assembly (FSCA)"/>
    <property type="match status" value="1"/>
</dbReference>
<name>A0A238VKX1_9PSEU</name>
<keyword evidence="3" id="KW-1185">Reference proteome</keyword>
<dbReference type="EMBL" id="FZNW01000003">
    <property type="protein sequence ID" value="SNR34848.1"/>
    <property type="molecule type" value="Genomic_DNA"/>
</dbReference>
<accession>A0A238VKX1</accession>
<evidence type="ECO:0000313" key="2">
    <source>
        <dbReference type="EMBL" id="SNR34848.1"/>
    </source>
</evidence>
<evidence type="ECO:0000313" key="3">
    <source>
        <dbReference type="Proteomes" id="UP000198348"/>
    </source>
</evidence>
<dbReference type="SUPFAM" id="SSF117916">
    <property type="entry name" value="Fe-S cluster assembly (FSCA) domain-like"/>
    <property type="match status" value="1"/>
</dbReference>
<evidence type="ECO:0000259" key="1">
    <source>
        <dbReference type="Pfam" id="PF01883"/>
    </source>
</evidence>
<protein>
    <submittedName>
        <fullName evidence="2">Metal-sulfur cluster biosynthetic enzyme</fullName>
    </submittedName>
</protein>
<proteinExistence type="predicted"/>
<dbReference type="RefSeq" id="WP_245818518.1">
    <property type="nucleotide sequence ID" value="NZ_FZNW01000003.1"/>
</dbReference>
<sequence>MPTSTESDLRADAWRALSTVSDPELDEPVTELGFVAELSVDSAGAVRVRLRLPTYFCAPNFAYLMVTDAYDAVAAVDGVESVEVRLDDHFASEEINAGIAAKRGFADTFSGLADDELHQLRHEFWRKAHLAAQDRVCRTLASTGYAAEDLAGLRLCDVEPGEELDRLLRRRSDLGLPTAPDQPLLVAEDGRPLGAEELPAHLRFAQAVRVSIDSNASFCRGLLRTRYGDDDTAT</sequence>
<gene>
    <name evidence="2" type="ORF">SAMN06265360_10322</name>
</gene>
<dbReference type="Proteomes" id="UP000198348">
    <property type="component" value="Unassembled WGS sequence"/>
</dbReference>
<dbReference type="InterPro" id="IPR002744">
    <property type="entry name" value="MIP18-like"/>
</dbReference>
<dbReference type="AlphaFoldDB" id="A0A238VKX1"/>
<reference evidence="2 3" key="1">
    <citation type="submission" date="2017-06" db="EMBL/GenBank/DDBJ databases">
        <authorList>
            <person name="Kim H.J."/>
            <person name="Triplett B.A."/>
        </authorList>
    </citation>
    <scope>NUCLEOTIDE SEQUENCE [LARGE SCALE GENOMIC DNA]</scope>
    <source>
        <strain evidence="2 3">DSM 45207</strain>
    </source>
</reference>